<proteinExistence type="predicted"/>
<organism evidence="2 3">
    <name type="scientific">Arachis duranensis</name>
    <name type="common">Wild peanut</name>
    <dbReference type="NCBI Taxonomy" id="130453"/>
    <lineage>
        <taxon>Eukaryota</taxon>
        <taxon>Viridiplantae</taxon>
        <taxon>Streptophyta</taxon>
        <taxon>Embryophyta</taxon>
        <taxon>Tracheophyta</taxon>
        <taxon>Spermatophyta</taxon>
        <taxon>Magnoliopsida</taxon>
        <taxon>eudicotyledons</taxon>
        <taxon>Gunneridae</taxon>
        <taxon>Pentapetalae</taxon>
        <taxon>rosids</taxon>
        <taxon>fabids</taxon>
        <taxon>Fabales</taxon>
        <taxon>Fabaceae</taxon>
        <taxon>Papilionoideae</taxon>
        <taxon>50 kb inversion clade</taxon>
        <taxon>dalbergioids sensu lato</taxon>
        <taxon>Dalbergieae</taxon>
        <taxon>Pterocarpus clade</taxon>
        <taxon>Arachis</taxon>
    </lineage>
</organism>
<dbReference type="KEGG" id="adu:107465551"/>
<accession>A0A6P4BME9</accession>
<evidence type="ECO:0000313" key="3">
    <source>
        <dbReference type="RefSeq" id="XP_015940015.1"/>
    </source>
</evidence>
<dbReference type="PANTHER" id="PTHR33067">
    <property type="entry name" value="RNA-DIRECTED DNA POLYMERASE-RELATED"/>
    <property type="match status" value="1"/>
</dbReference>
<dbReference type="CDD" id="cd00303">
    <property type="entry name" value="retropepsin_like"/>
    <property type="match status" value="1"/>
</dbReference>
<name>A0A6P4BME9_ARADU</name>
<protein>
    <submittedName>
        <fullName evidence="3">Uncharacterized protein LOC107465551</fullName>
    </submittedName>
</protein>
<dbReference type="Proteomes" id="UP000515211">
    <property type="component" value="Chromosome 9"/>
</dbReference>
<dbReference type="PANTHER" id="PTHR33067:SF9">
    <property type="entry name" value="RNA-DIRECTED DNA POLYMERASE"/>
    <property type="match status" value="1"/>
</dbReference>
<reference evidence="2" key="1">
    <citation type="journal article" date="2016" name="Nat. Genet.">
        <title>The genome sequences of Arachis duranensis and Arachis ipaensis, the diploid ancestors of cultivated peanut.</title>
        <authorList>
            <person name="Bertioli D.J."/>
            <person name="Cannon S.B."/>
            <person name="Froenicke L."/>
            <person name="Huang G."/>
            <person name="Farmer A.D."/>
            <person name="Cannon E.K."/>
            <person name="Liu X."/>
            <person name="Gao D."/>
            <person name="Clevenger J."/>
            <person name="Dash S."/>
            <person name="Ren L."/>
            <person name="Moretzsohn M.C."/>
            <person name="Shirasawa K."/>
            <person name="Huang W."/>
            <person name="Vidigal B."/>
            <person name="Abernathy B."/>
            <person name="Chu Y."/>
            <person name="Niederhuth C.E."/>
            <person name="Umale P."/>
            <person name="Araujo A.C."/>
            <person name="Kozik A."/>
            <person name="Kim K.D."/>
            <person name="Burow M.D."/>
            <person name="Varshney R.K."/>
            <person name="Wang X."/>
            <person name="Zhang X."/>
            <person name="Barkley N."/>
            <person name="Guimaraes P.M."/>
            <person name="Isobe S."/>
            <person name="Guo B."/>
            <person name="Liao B."/>
            <person name="Stalker H.T."/>
            <person name="Schmitz R.J."/>
            <person name="Scheffler B.E."/>
            <person name="Leal-Bertioli S.C."/>
            <person name="Xun X."/>
            <person name="Jackson S.A."/>
            <person name="Michelmore R."/>
            <person name="Ozias-Akins P."/>
        </authorList>
    </citation>
    <scope>NUCLEOTIDE SEQUENCE [LARGE SCALE GENOMIC DNA]</scope>
    <source>
        <strain evidence="2">cv. V14167</strain>
    </source>
</reference>
<dbReference type="GeneID" id="107465551"/>
<keyword evidence="2" id="KW-1185">Reference proteome</keyword>
<gene>
    <name evidence="3" type="primary">LOC107465551</name>
</gene>
<evidence type="ECO:0000256" key="1">
    <source>
        <dbReference type="SAM" id="MobiDB-lite"/>
    </source>
</evidence>
<dbReference type="Gene3D" id="2.40.70.10">
    <property type="entry name" value="Acid Proteases"/>
    <property type="match status" value="1"/>
</dbReference>
<dbReference type="OrthoDB" id="1001300at2759"/>
<dbReference type="RefSeq" id="XP_015940015.1">
    <property type="nucleotide sequence ID" value="XM_016084529.1"/>
</dbReference>
<evidence type="ECO:0000313" key="2">
    <source>
        <dbReference type="Proteomes" id="UP000515211"/>
    </source>
</evidence>
<sequence>MEAETEPKEEPATEELKKIKAQEETESITMHAPMKMEELEAQPAPNIQEEPEDEQLAQLLAVLRKLQVNITFAEVLEKKSPHMAYLKTAISDKTALKGDETVVLTKKCSTLVQKKVPPKMPDPGSFLIPYTIWTITFEKALCDFGSNTNLKPLFVMKKLGNQGVHSTRISLEMVDKSLKLAYGMVENVLVKVEDLYLPADFMILDTREDKDNSIILGRPFLAIPKALIDVEKGEMILRVWEDHILFKIPNPHSLLDKRGTKKKVPKG</sequence>
<feature type="region of interest" description="Disordered" evidence="1">
    <location>
        <begin position="1"/>
        <end position="40"/>
    </location>
</feature>
<dbReference type="InterPro" id="IPR021109">
    <property type="entry name" value="Peptidase_aspartic_dom_sf"/>
</dbReference>
<reference evidence="3" key="2">
    <citation type="submission" date="2025-08" db="UniProtKB">
        <authorList>
            <consortium name="RefSeq"/>
        </authorList>
    </citation>
    <scope>IDENTIFICATION</scope>
    <source>
        <tissue evidence="3">Whole plant</tissue>
    </source>
</reference>
<feature type="compositionally biased region" description="Basic and acidic residues" evidence="1">
    <location>
        <begin position="1"/>
        <end position="23"/>
    </location>
</feature>
<dbReference type="AlphaFoldDB" id="A0A6P4BME9"/>